<dbReference type="InterPro" id="IPR025263">
    <property type="entry name" value="YhdP_central"/>
</dbReference>
<dbReference type="Proteomes" id="UP000238308">
    <property type="component" value="Unassembled WGS sequence"/>
</dbReference>
<feature type="domain" description="YhdP central" evidence="1">
    <location>
        <begin position="301"/>
        <end position="1168"/>
    </location>
</feature>
<sequence length="1187" mass="129334">MLGVRYLVLPHVDRWRPEIEAQLSSLLHSTVQIDDISASWSGLHPALSLTQFRVLDQHGQELLKVPSLYGVVSWTSLLSGTPTFVHLQIDGLSVAAVKRLDGTLALVGLDMPPLHEDQVNHPLNIPAVNWMLNQRHIELRKAGFVLTDESRPGASLALSDITVMIHNSLFKHELTLSAQIPASLGGRALFQMRADQMFSPFVPTIGRKIEFYGELDRFLPSGLQPWLDIPLVTGTYGARAWVEFRDGRLAETTIDLVGQNATGAIGSSTLAAQQIKVRLKGLLADILPEVISPLLVVSSDHKRGVRVTAALQGAALTSTLFEPNQLDIGQLDVAATVNATHEAGLAIEFDKLSVHNSSSEFSLQGRWRAGGVLGLGYADVTGFIQRLDATYLYRYLPTLVGAESRTWLHQAFTSGDFVESKIKLFGDLSYFPFNDCGNFGQFSVDGRLKNITLDYAPPTKSIAGWPVIEQVNGKFKFERLGLAVTAESGYLHSGREDRIKITNGTASIADLYYDPLLKLHFETNGSGQTYLDTLAQTPLADRFGEGLADVRLTGQLEIPVDLVVDLVHPEQVDARGYVALQNESLTLSKDLPVIDDISGRVDFAGETITFSGVRAQMLDGNILVDGSFDHDNGVVQISGDLGAAAINKLAGLATQDLVKGSLQYKGLMKLNATGGIDATVNTNMKGLALNLPQPLTKDVEQEVPLEIRFGGTRRAADQRKSLSFSYGSNLKGRFERTRMRRGSSLFDRGLITYDLVGNMPETGLAIDVALPSFDWDNWESLTALASPAKEGNKSGTNAVLPPLVKARLLARHFTLGDIGFSDLDLNLSHNSDSALWSAQLKSRESDGVIDWLQGTTATPGKVTAKLSRLVFGSAAEVVKTDTDPSATNTSAAEVTLDDSRFSDIPSIDLTIDDLTLYGNRLGQIRFKGSNKERGKKWNIDQLHIVNPYATFDASGDLQMTTAERGVRLTTKIEINDVGKLSDYMGYPDKIKEGQGVINADVHWRNFPWVFDYEGLSGNAEASLKNGVFEHLNSRSARLLELLSVQSLQRLFSLNFKPGTVFQNGYPWNSIAAKFVITNGVVSTSDLTIASPVANILLVGKSDLKERIWDMQADVKPVFDMSGTALATGFVVNPFIGIGALVTQYILRNPIEKAFTAQYKVTGFWDDPKLEPLGGGASPAKAEVSPVR</sequence>
<gene>
    <name evidence="2" type="ORF">BCM14_2736</name>
</gene>
<reference evidence="2 3" key="1">
    <citation type="submission" date="2018-03" db="EMBL/GenBank/DDBJ databases">
        <title>Genomic Encyclopedia of Type Strains, Phase III (KMG-III): the genomes of soil and plant-associated and newly described type strains.</title>
        <authorList>
            <person name="Whitman W."/>
        </authorList>
    </citation>
    <scope>NUCLEOTIDE SEQUENCE [LARGE SCALE GENOMIC DNA]</scope>
    <source>
        <strain evidence="2 3">MWH-P2sevCIIIb</strain>
    </source>
</reference>
<evidence type="ECO:0000313" key="2">
    <source>
        <dbReference type="EMBL" id="PRY96496.1"/>
    </source>
</evidence>
<comment type="caution">
    <text evidence="2">The sequence shown here is derived from an EMBL/GenBank/DDBJ whole genome shotgun (WGS) entry which is preliminary data.</text>
</comment>
<dbReference type="AlphaFoldDB" id="A0A2T0XC43"/>
<keyword evidence="3" id="KW-1185">Reference proteome</keyword>
<accession>A0A2T0XC43</accession>
<feature type="domain" description="YhdP central" evidence="1">
    <location>
        <begin position="3"/>
        <end position="278"/>
    </location>
</feature>
<dbReference type="PANTHER" id="PTHR38690:SF1">
    <property type="entry name" value="PROTEASE"/>
    <property type="match status" value="1"/>
</dbReference>
<evidence type="ECO:0000259" key="1">
    <source>
        <dbReference type="Pfam" id="PF13116"/>
    </source>
</evidence>
<evidence type="ECO:0000313" key="3">
    <source>
        <dbReference type="Proteomes" id="UP000238308"/>
    </source>
</evidence>
<dbReference type="PANTHER" id="PTHR38690">
    <property type="entry name" value="PROTEASE-RELATED"/>
    <property type="match status" value="1"/>
</dbReference>
<dbReference type="Pfam" id="PF13116">
    <property type="entry name" value="YhdP"/>
    <property type="match status" value="2"/>
</dbReference>
<dbReference type="EMBL" id="PVTV01000017">
    <property type="protein sequence ID" value="PRY96496.1"/>
    <property type="molecule type" value="Genomic_DNA"/>
</dbReference>
<proteinExistence type="predicted"/>
<name>A0A2T0XC43_9BURK</name>
<protein>
    <submittedName>
        <fullName evidence="2">Uncharacterized protein (TIGR02099 family)</fullName>
    </submittedName>
</protein>
<dbReference type="InterPro" id="IPR011836">
    <property type="entry name" value="YhdP"/>
</dbReference>
<organism evidence="2 3">
    <name type="scientific">Jezberella montanilacus</name>
    <dbReference type="NCBI Taxonomy" id="323426"/>
    <lineage>
        <taxon>Bacteria</taxon>
        <taxon>Pseudomonadati</taxon>
        <taxon>Pseudomonadota</taxon>
        <taxon>Betaproteobacteria</taxon>
        <taxon>Burkholderiales</taxon>
        <taxon>Alcaligenaceae</taxon>
        <taxon>Jezberella</taxon>
    </lineage>
</organism>